<evidence type="ECO:0000313" key="1">
    <source>
        <dbReference type="EMBL" id="QOT74136.1"/>
    </source>
</evidence>
<evidence type="ECO:0000313" key="2">
    <source>
        <dbReference type="Proteomes" id="UP000593663"/>
    </source>
</evidence>
<accession>A0A7M2GMZ9</accession>
<name>A0A7M2GMZ9_SPHSA</name>
<reference evidence="2" key="1">
    <citation type="submission" date="2020-08" db="EMBL/GenBank/DDBJ databases">
        <title>Complete genome sequence of Sphingobium barthaii strain KK22, a high-molecular-weight polycyclic aromatic hydrocarbon-degrading soil bacterium.</title>
        <authorList>
            <person name="Mori J.F."/>
            <person name="Kanaly R.A."/>
        </authorList>
    </citation>
    <scope>NUCLEOTIDE SEQUENCE [LARGE SCALE GENOMIC DNA]</scope>
    <source>
        <strain evidence="2">KK22</strain>
    </source>
</reference>
<proteinExistence type="predicted"/>
<dbReference type="EMBL" id="CP060036">
    <property type="protein sequence ID" value="QOT74136.1"/>
    <property type="molecule type" value="Genomic_DNA"/>
</dbReference>
<gene>
    <name evidence="1" type="ORF">H5V43_18600</name>
</gene>
<organism evidence="1 2">
    <name type="scientific">Sphingobium fuliginis (strain ATCC 27551)</name>
    <dbReference type="NCBI Taxonomy" id="336203"/>
    <lineage>
        <taxon>Bacteria</taxon>
        <taxon>Pseudomonadati</taxon>
        <taxon>Pseudomonadota</taxon>
        <taxon>Alphaproteobacteria</taxon>
        <taxon>Sphingomonadales</taxon>
        <taxon>Sphingomonadaceae</taxon>
        <taxon>Sphingobium</taxon>
    </lineage>
</organism>
<dbReference type="Pfam" id="PF10711">
    <property type="entry name" value="DUF2513"/>
    <property type="match status" value="1"/>
</dbReference>
<dbReference type="AlphaFoldDB" id="A0A7M2GMZ9"/>
<dbReference type="KEGG" id="sbar:H5V43_18600"/>
<dbReference type="InterPro" id="IPR019650">
    <property type="entry name" value="DUF2513"/>
</dbReference>
<dbReference type="Proteomes" id="UP000593663">
    <property type="component" value="Chromosome 2"/>
</dbReference>
<dbReference type="RefSeq" id="WP_025548429.1">
    <property type="nucleotide sequence ID" value="NZ_BATN01000022.1"/>
</dbReference>
<protein>
    <submittedName>
        <fullName evidence="1">DUF2513 domain-containing protein</fullName>
    </submittedName>
</protein>
<sequence length="123" mass="14112">MKRDPELIRDLMLAMESEESAELLKVPRLVGHEPHQVQHHFRLLVEAGLATAGYISPNDRCWIAVRLTWRGHEYLDQVRDPEVWRFTKAAMRKTGIWSLETMGAIAKSLIFAKLGSMGVDVRM</sequence>